<protein>
    <submittedName>
        <fullName evidence="1">Uncharacterized protein</fullName>
    </submittedName>
</protein>
<reference evidence="1 2" key="1">
    <citation type="journal article" date="2021" name="bioRxiv">
        <title>Chromosome-scale and haplotype-resolved genome assembly of a tetraploid potato cultivar.</title>
        <authorList>
            <person name="Sun H."/>
            <person name="Jiao W.-B."/>
            <person name="Krause K."/>
            <person name="Campoy J.A."/>
            <person name="Goel M."/>
            <person name="Folz-Donahue K."/>
            <person name="Kukat C."/>
            <person name="Huettel B."/>
            <person name="Schneeberger K."/>
        </authorList>
    </citation>
    <scope>NUCLEOTIDE SEQUENCE [LARGE SCALE GENOMIC DNA]</scope>
    <source>
        <strain evidence="1">SolTubOtavaFocal</strain>
        <tissue evidence="1">Leaves</tissue>
    </source>
</reference>
<name>A0ABQ7WA55_SOLTU</name>
<comment type="caution">
    <text evidence="1">The sequence shown here is derived from an EMBL/GenBank/DDBJ whole genome shotgun (WGS) entry which is preliminary data.</text>
</comment>
<sequence>MGPRKETSVANYLQEQYEDLAAHQIYLRSVMEEKYLELKADMDKRQAEVLRIVNALKDSVDGFHLHHQARGNASEFLLFVLTATLGGMF</sequence>
<evidence type="ECO:0000313" key="1">
    <source>
        <dbReference type="EMBL" id="KAH0777573.1"/>
    </source>
</evidence>
<dbReference type="Proteomes" id="UP000826656">
    <property type="component" value="Unassembled WGS sequence"/>
</dbReference>
<gene>
    <name evidence="1" type="ORF">KY290_008984</name>
</gene>
<proteinExistence type="predicted"/>
<accession>A0ABQ7WA55</accession>
<evidence type="ECO:0000313" key="2">
    <source>
        <dbReference type="Proteomes" id="UP000826656"/>
    </source>
</evidence>
<dbReference type="EMBL" id="JAIVGD010000003">
    <property type="protein sequence ID" value="KAH0777573.1"/>
    <property type="molecule type" value="Genomic_DNA"/>
</dbReference>
<keyword evidence="2" id="KW-1185">Reference proteome</keyword>
<organism evidence="1 2">
    <name type="scientific">Solanum tuberosum</name>
    <name type="common">Potato</name>
    <dbReference type="NCBI Taxonomy" id="4113"/>
    <lineage>
        <taxon>Eukaryota</taxon>
        <taxon>Viridiplantae</taxon>
        <taxon>Streptophyta</taxon>
        <taxon>Embryophyta</taxon>
        <taxon>Tracheophyta</taxon>
        <taxon>Spermatophyta</taxon>
        <taxon>Magnoliopsida</taxon>
        <taxon>eudicotyledons</taxon>
        <taxon>Gunneridae</taxon>
        <taxon>Pentapetalae</taxon>
        <taxon>asterids</taxon>
        <taxon>lamiids</taxon>
        <taxon>Solanales</taxon>
        <taxon>Solanaceae</taxon>
        <taxon>Solanoideae</taxon>
        <taxon>Solaneae</taxon>
        <taxon>Solanum</taxon>
    </lineage>
</organism>